<name>A0A6M1RTA2_9BACT</name>
<keyword evidence="1" id="KW-1133">Transmembrane helix</keyword>
<protein>
    <submittedName>
        <fullName evidence="2">Uncharacterized protein</fullName>
    </submittedName>
</protein>
<dbReference type="AlphaFoldDB" id="A0A6M1RTA2"/>
<feature type="transmembrane region" description="Helical" evidence="1">
    <location>
        <begin position="35"/>
        <end position="55"/>
    </location>
</feature>
<feature type="transmembrane region" description="Helical" evidence="1">
    <location>
        <begin position="67"/>
        <end position="88"/>
    </location>
</feature>
<evidence type="ECO:0000313" key="2">
    <source>
        <dbReference type="EMBL" id="NGO39885.1"/>
    </source>
</evidence>
<feature type="transmembrane region" description="Helical" evidence="1">
    <location>
        <begin position="12"/>
        <end position="29"/>
    </location>
</feature>
<evidence type="ECO:0000313" key="3">
    <source>
        <dbReference type="Proteomes" id="UP000477311"/>
    </source>
</evidence>
<reference evidence="2 3" key="1">
    <citation type="submission" date="2020-02" db="EMBL/GenBank/DDBJ databases">
        <title>Draft genome sequence of Limisphaera ngatamarikiensis NGM72.4T, a thermophilic Verrucomicrobia grouped in subdivision 3.</title>
        <authorList>
            <person name="Carere C.R."/>
            <person name="Steen J."/>
            <person name="Hugenholtz P."/>
            <person name="Stott M.B."/>
        </authorList>
    </citation>
    <scope>NUCLEOTIDE SEQUENCE [LARGE SCALE GENOMIC DNA]</scope>
    <source>
        <strain evidence="2 3">NGM72.4</strain>
    </source>
</reference>
<accession>A0A6M1RTA2</accession>
<keyword evidence="1" id="KW-0812">Transmembrane</keyword>
<evidence type="ECO:0000256" key="1">
    <source>
        <dbReference type="SAM" id="Phobius"/>
    </source>
</evidence>
<keyword evidence="1" id="KW-0472">Membrane</keyword>
<sequence>MRVTRAARREVLAIGIGVQAVVLALLLMATDIGWVARNLALMFVVADVLCYAFFTKLGLATSSLFRMCFYALPLWLTVVYGVVVNIVGVRQ</sequence>
<proteinExistence type="predicted"/>
<dbReference type="Proteomes" id="UP000477311">
    <property type="component" value="Unassembled WGS sequence"/>
</dbReference>
<dbReference type="EMBL" id="JAAKYA010000073">
    <property type="protein sequence ID" value="NGO39885.1"/>
    <property type="molecule type" value="Genomic_DNA"/>
</dbReference>
<gene>
    <name evidence="2" type="ORF">G4L39_10840</name>
</gene>
<organism evidence="2 3">
    <name type="scientific">Limisphaera ngatamarikiensis</name>
    <dbReference type="NCBI Taxonomy" id="1324935"/>
    <lineage>
        <taxon>Bacteria</taxon>
        <taxon>Pseudomonadati</taxon>
        <taxon>Verrucomicrobiota</taxon>
        <taxon>Verrucomicrobiia</taxon>
        <taxon>Limisphaerales</taxon>
        <taxon>Limisphaeraceae</taxon>
        <taxon>Limisphaera</taxon>
    </lineage>
</organism>
<keyword evidence="3" id="KW-1185">Reference proteome</keyword>
<comment type="caution">
    <text evidence="2">The sequence shown here is derived from an EMBL/GenBank/DDBJ whole genome shotgun (WGS) entry which is preliminary data.</text>
</comment>